<evidence type="ECO:0000256" key="3">
    <source>
        <dbReference type="ARBA" id="ARBA00009919"/>
    </source>
</evidence>
<dbReference type="GO" id="GO:0005741">
    <property type="term" value="C:mitochondrial outer membrane"/>
    <property type="evidence" value="ECO:0007669"/>
    <property type="project" value="UniProtKB-SubCell"/>
</dbReference>
<organism evidence="15 16">
    <name type="scientific">Kwoniella heveanensis BCC8398</name>
    <dbReference type="NCBI Taxonomy" id="1296120"/>
    <lineage>
        <taxon>Eukaryota</taxon>
        <taxon>Fungi</taxon>
        <taxon>Dikarya</taxon>
        <taxon>Basidiomycota</taxon>
        <taxon>Agaricomycotina</taxon>
        <taxon>Tremellomycetes</taxon>
        <taxon>Tremellales</taxon>
        <taxon>Cryptococcaceae</taxon>
        <taxon>Kwoniella</taxon>
    </lineage>
</organism>
<dbReference type="GO" id="GO:0005524">
    <property type="term" value="F:ATP binding"/>
    <property type="evidence" value="ECO:0007669"/>
    <property type="project" value="UniProtKB-KW"/>
</dbReference>
<comment type="subcellular location">
    <subcellularLocation>
        <location evidence="1">Mitochondrion membrane</location>
        <topology evidence="1">Multi-pass membrane protein</topology>
    </subcellularLocation>
    <subcellularLocation>
        <location evidence="2">Mitochondrion outer membrane</location>
    </subcellularLocation>
</comment>
<feature type="transmembrane region" description="Helical" evidence="13">
    <location>
        <begin position="12"/>
        <end position="33"/>
    </location>
</feature>
<keyword evidence="8" id="KW-0067">ATP-binding</keyword>
<evidence type="ECO:0000256" key="7">
    <source>
        <dbReference type="ARBA" id="ARBA00022787"/>
    </source>
</evidence>
<evidence type="ECO:0000256" key="2">
    <source>
        <dbReference type="ARBA" id="ARBA00004294"/>
    </source>
</evidence>
<dbReference type="Pfam" id="PF00899">
    <property type="entry name" value="ThiF"/>
    <property type="match status" value="1"/>
</dbReference>
<dbReference type="GO" id="GO:0008641">
    <property type="term" value="F:ubiquitin-like modifier activating enzyme activity"/>
    <property type="evidence" value="ECO:0007669"/>
    <property type="project" value="InterPro"/>
</dbReference>
<dbReference type="PANTHER" id="PTHR43267:SF2">
    <property type="entry name" value="TRNA THREONYLCARBAMOYLADENOSINE DEHYDRATASE 1-RELATED"/>
    <property type="match status" value="1"/>
</dbReference>
<evidence type="ECO:0000313" key="16">
    <source>
        <dbReference type="Proteomes" id="UP000092666"/>
    </source>
</evidence>
<reference evidence="16" key="2">
    <citation type="submission" date="2013-12" db="EMBL/GenBank/DDBJ databases">
        <title>Evolution of pathogenesis and genome organization in the Tremellales.</title>
        <authorList>
            <person name="Cuomo C."/>
            <person name="Litvintseva A."/>
            <person name="Heitman J."/>
            <person name="Chen Y."/>
            <person name="Sun S."/>
            <person name="Springer D."/>
            <person name="Dromer F."/>
            <person name="Young S."/>
            <person name="Zeng Q."/>
            <person name="Chapman S."/>
            <person name="Gujja S."/>
            <person name="Saif S."/>
            <person name="Birren B."/>
        </authorList>
    </citation>
    <scope>NUCLEOTIDE SEQUENCE [LARGE SCALE GENOMIC DNA]</scope>
    <source>
        <strain evidence="16">BCC8398</strain>
    </source>
</reference>
<evidence type="ECO:0000256" key="5">
    <source>
        <dbReference type="ARBA" id="ARBA00022692"/>
    </source>
</evidence>
<evidence type="ECO:0000256" key="4">
    <source>
        <dbReference type="ARBA" id="ARBA00022598"/>
    </source>
</evidence>
<evidence type="ECO:0000256" key="12">
    <source>
        <dbReference type="ARBA" id="ARBA00060084"/>
    </source>
</evidence>
<dbReference type="AlphaFoldDB" id="A0A1B9GVV7"/>
<evidence type="ECO:0000313" key="15">
    <source>
        <dbReference type="EMBL" id="OCF35045.1"/>
    </source>
</evidence>
<evidence type="ECO:0000256" key="11">
    <source>
        <dbReference type="ARBA" id="ARBA00023136"/>
    </source>
</evidence>
<comment type="similarity">
    <text evidence="3">Belongs to the HesA/MoeB/ThiF family.</text>
</comment>
<dbReference type="Proteomes" id="UP000092666">
    <property type="component" value="Unassembled WGS sequence"/>
</dbReference>
<feature type="transmembrane region" description="Helical" evidence="13">
    <location>
        <begin position="112"/>
        <end position="130"/>
    </location>
</feature>
<gene>
    <name evidence="15" type="ORF">I316_03085</name>
</gene>
<dbReference type="Gene3D" id="3.40.50.720">
    <property type="entry name" value="NAD(P)-binding Rossmann-like Domain"/>
    <property type="match status" value="1"/>
</dbReference>
<reference evidence="15 16" key="1">
    <citation type="submission" date="2013-07" db="EMBL/GenBank/DDBJ databases">
        <title>The Genome Sequence of Cryptococcus heveanensis BCC8398.</title>
        <authorList>
            <consortium name="The Broad Institute Genome Sequencing Platform"/>
            <person name="Cuomo C."/>
            <person name="Litvintseva A."/>
            <person name="Chen Y."/>
            <person name="Heitman J."/>
            <person name="Sun S."/>
            <person name="Springer D."/>
            <person name="Dromer F."/>
            <person name="Young S.K."/>
            <person name="Zeng Q."/>
            <person name="Gargeya S."/>
            <person name="Fitzgerald M."/>
            <person name="Abouelleil A."/>
            <person name="Alvarado L."/>
            <person name="Berlin A.M."/>
            <person name="Chapman S.B."/>
            <person name="Dewar J."/>
            <person name="Goldberg J."/>
            <person name="Griggs A."/>
            <person name="Gujja S."/>
            <person name="Hansen M."/>
            <person name="Howarth C."/>
            <person name="Imamovic A."/>
            <person name="Larimer J."/>
            <person name="McCowan C."/>
            <person name="Murphy C."/>
            <person name="Pearson M."/>
            <person name="Priest M."/>
            <person name="Roberts A."/>
            <person name="Saif S."/>
            <person name="Shea T."/>
            <person name="Sykes S."/>
            <person name="Wortman J."/>
            <person name="Nusbaum C."/>
            <person name="Birren B."/>
        </authorList>
    </citation>
    <scope>NUCLEOTIDE SEQUENCE [LARGE SCALE GENOMIC DNA]</scope>
    <source>
        <strain evidence="15 16">BCC8398</strain>
    </source>
</reference>
<dbReference type="FunFam" id="3.40.50.720:FF:000125">
    <property type="entry name" value="tRNA threonylcarbamoyladenosine dehydratase 2-like"/>
    <property type="match status" value="1"/>
</dbReference>
<evidence type="ECO:0000256" key="9">
    <source>
        <dbReference type="ARBA" id="ARBA00022989"/>
    </source>
</evidence>
<accession>A0A1B9GVV7</accession>
<keyword evidence="5 13" id="KW-0812">Transmembrane</keyword>
<protein>
    <submittedName>
        <fullName evidence="15">Mitochondrial protein</fullName>
    </submittedName>
</protein>
<dbReference type="EMBL" id="KI669500">
    <property type="protein sequence ID" value="OCF35045.1"/>
    <property type="molecule type" value="Genomic_DNA"/>
</dbReference>
<keyword evidence="9 13" id="KW-1133">Transmembrane helix</keyword>
<dbReference type="OrthoDB" id="10265862at2759"/>
<evidence type="ECO:0000256" key="8">
    <source>
        <dbReference type="ARBA" id="ARBA00022840"/>
    </source>
</evidence>
<keyword evidence="10" id="KW-0496">Mitochondrion</keyword>
<keyword evidence="7" id="KW-1000">Mitochondrion outer membrane</keyword>
<dbReference type="InterPro" id="IPR045886">
    <property type="entry name" value="ThiF/MoeB/HesA"/>
</dbReference>
<evidence type="ECO:0000256" key="1">
    <source>
        <dbReference type="ARBA" id="ARBA00004225"/>
    </source>
</evidence>
<keyword evidence="16" id="KW-1185">Reference proteome</keyword>
<comment type="function">
    <text evidence="12">Catalyzes the ATP-dependent dehydration of threonylcarbamoyladenosine at position 37 (t(6)A37) to form cyclic t(6)A37 (ct(6)A37) in tRNAs that read codons beginning with adenine.</text>
</comment>
<dbReference type="GO" id="GO:0061504">
    <property type="term" value="P:cyclic threonylcarbamoyladenosine biosynthetic process"/>
    <property type="evidence" value="ECO:0007669"/>
    <property type="project" value="TreeGrafter"/>
</dbReference>
<feature type="domain" description="THIF-type NAD/FAD binding fold" evidence="14">
    <location>
        <begin position="94"/>
        <end position="360"/>
    </location>
</feature>
<dbReference type="InterPro" id="IPR000594">
    <property type="entry name" value="ThiF_NAD_FAD-bd"/>
</dbReference>
<evidence type="ECO:0000259" key="14">
    <source>
        <dbReference type="Pfam" id="PF00899"/>
    </source>
</evidence>
<dbReference type="STRING" id="1296120.A0A1B9GVV7"/>
<keyword evidence="11 13" id="KW-0472">Membrane</keyword>
<dbReference type="CDD" id="cd00755">
    <property type="entry name" value="YgdL_like"/>
    <property type="match status" value="1"/>
</dbReference>
<dbReference type="InterPro" id="IPR035985">
    <property type="entry name" value="Ubiquitin-activating_enz"/>
</dbReference>
<keyword evidence="4" id="KW-0436">Ligase</keyword>
<name>A0A1B9GVV7_9TREE</name>
<keyword evidence="6" id="KW-0547">Nucleotide-binding</keyword>
<evidence type="ECO:0000256" key="13">
    <source>
        <dbReference type="SAM" id="Phobius"/>
    </source>
</evidence>
<evidence type="ECO:0000256" key="6">
    <source>
        <dbReference type="ARBA" id="ARBA00022741"/>
    </source>
</evidence>
<sequence>MHMPELSTRQSLLLTAGFTALATTSLILSYQSLRREHKTERLKKQVGEDVEEWERSRAGSGLASPDERVERLNKKEKVWGKGEFDEGLIREQLTRNYNFLGEEAMAKVRDSYVVVVGCGGVGSWCALMLLRSGVGKILLIDFDLTTLSSLNRHACATLEDVGSPKVIAMQKFLKKVAPWAEIEAKVGLWRKSDECESWLEGADYVVDAIDNIDSKADLLAHCHKKGIKVFASMGAGAKRDPTRVQIADISNTHEDPLARSVRRKLRIQGIVSGIPVVYSTEVPGEVKLLPLPEEEFQRGAVKELQAFDDFRVRILPVLGPLPAIFGLNIATYILLELAGKELTDYSEIKNRRKLYETLQKGLSKTEMKFKKLPLMERLPINSDDIGFVFEDLYNGRNSLPPYEVLSKPQVIRWDPKRELSEDNLVVLGPKDFAKHEKEVLQDGKDPKEVWGEEAVEYIRRKSLEARKVMAWRRD</sequence>
<evidence type="ECO:0000256" key="10">
    <source>
        <dbReference type="ARBA" id="ARBA00023128"/>
    </source>
</evidence>
<dbReference type="PANTHER" id="PTHR43267">
    <property type="entry name" value="TRNA THREONYLCARBAMOYLADENOSINE DEHYDRATASE"/>
    <property type="match status" value="1"/>
</dbReference>
<dbReference type="GO" id="GO:0061503">
    <property type="term" value="F:tRNA threonylcarbamoyladenosine dehydratase"/>
    <property type="evidence" value="ECO:0007669"/>
    <property type="project" value="TreeGrafter"/>
</dbReference>
<proteinExistence type="inferred from homology"/>
<dbReference type="SUPFAM" id="SSF69572">
    <property type="entry name" value="Activating enzymes of the ubiquitin-like proteins"/>
    <property type="match status" value="1"/>
</dbReference>